<protein>
    <submittedName>
        <fullName evidence="4">Aste57867_22425 protein</fullName>
    </submittedName>
</protein>
<feature type="domain" description="BRCT" evidence="2">
    <location>
        <begin position="585"/>
        <end position="680"/>
    </location>
</feature>
<feature type="compositionally biased region" description="Low complexity" evidence="1">
    <location>
        <begin position="215"/>
        <end position="224"/>
    </location>
</feature>
<organism evidence="4 5">
    <name type="scientific">Aphanomyces stellatus</name>
    <dbReference type="NCBI Taxonomy" id="120398"/>
    <lineage>
        <taxon>Eukaryota</taxon>
        <taxon>Sar</taxon>
        <taxon>Stramenopiles</taxon>
        <taxon>Oomycota</taxon>
        <taxon>Saprolegniomycetes</taxon>
        <taxon>Saprolegniales</taxon>
        <taxon>Verrucalvaceae</taxon>
        <taxon>Aphanomyces</taxon>
    </lineage>
</organism>
<feature type="compositionally biased region" description="Basic and acidic residues" evidence="1">
    <location>
        <begin position="160"/>
        <end position="176"/>
    </location>
</feature>
<dbReference type="Gene3D" id="3.40.50.10190">
    <property type="entry name" value="BRCT domain"/>
    <property type="match status" value="2"/>
</dbReference>
<proteinExistence type="predicted"/>
<feature type="region of interest" description="Disordered" evidence="1">
    <location>
        <begin position="1"/>
        <end position="24"/>
    </location>
</feature>
<dbReference type="SUPFAM" id="SSF52113">
    <property type="entry name" value="BRCT domain"/>
    <property type="match status" value="2"/>
</dbReference>
<feature type="compositionally biased region" description="Basic and acidic residues" evidence="1">
    <location>
        <begin position="124"/>
        <end position="133"/>
    </location>
</feature>
<feature type="region of interest" description="Disordered" evidence="1">
    <location>
        <begin position="369"/>
        <end position="444"/>
    </location>
</feature>
<feature type="compositionally biased region" description="Acidic residues" evidence="1">
    <location>
        <begin position="424"/>
        <end position="433"/>
    </location>
</feature>
<dbReference type="EMBL" id="VJMH01007053">
    <property type="protein sequence ID" value="KAF0685726.1"/>
    <property type="molecule type" value="Genomic_DNA"/>
</dbReference>
<name>A0A485LPY9_9STRA</name>
<sequence length="928" mass="103013">MDARKWTESPPPTFPDDELEEEKLSMSASDVYRQMPYHTPRRVSQEGILVLSSMESAARDSAGLWNSSPPTSLPDDRLSMSASDVYRRMPYDAPRRISQEGLPLMSSTLNEDDVAVDADSQTHMQDDANEHAETATMRLESLERSRPPVDGNADDEISDTETHIFSDDDMEMTQRIDDEDDTDEGIQLALSSTHAPPLPEADGVVDTDHDKLEENASTEAATAAQSPVTSSIGHKQSTKGEVMQMIGGTCDSDDDGKQEETAAPDHDHAKHDNQRPKESTKDDRPMQMKADGSDMQPTEHSTLNMSDVMVKDEALDTSMASSTTTLSSFPNKSDLSIAALDKSSDVDVSIESVSSQPITFRDSSLSASIPYTTTAAPPRPPRHPSTTEHPSVQLHTPPDIYSPLGNDDDNVATTPQQHPHSPVDDDDDDDDAEPAPCVPTHLHRRTKEIDYQVAAGGFDFDDNSQQSSSIGSATKKRPYAFLDQNESQSQQTEFQGSPPDLGMLAASTLHAAMHVQGYVSPMTRLMQHGDADTKMAFVTPPKAPRVLRMAADRTPQSTESSNSSRKRPKTELLSPIPPRAVYPKRQVKCLTGLYFYLSGFDDTASNELQSQIRAYGGTMKKVASEMKKLHDVCFVIATAEASRRPKILYAMTCGIPIVHPDWLSACFQAREKVDVAGYWIPSGFSWVFRRSVVHTPHIQPLLFQGMRFGVPYDAHGKKRKEIQRDFANVMKFPLEHCGAHSVKLDVKKRLIEAGAVDVILTNEFTALCAVAAEYGIPIVRFLWVNECIIQQVVDTTEPNFAPDIYDDDGTLYSRVMETTLSNAPSVLDTSWRQRLTRGQNEHKNPHPLLYGIGQVVRLDQAADAAVSIHVQMYKRNTKGDPRSQEIIPTRKVVEIEPSQIRQKACLITHDDYERLVYFDSSVFYMRDT</sequence>
<dbReference type="Pfam" id="PF00533">
    <property type="entry name" value="BRCT"/>
    <property type="match status" value="1"/>
</dbReference>
<keyword evidence="5" id="KW-1185">Reference proteome</keyword>
<dbReference type="SMART" id="SM00292">
    <property type="entry name" value="BRCT"/>
    <property type="match status" value="2"/>
</dbReference>
<evidence type="ECO:0000259" key="2">
    <source>
        <dbReference type="PROSITE" id="PS50172"/>
    </source>
</evidence>
<evidence type="ECO:0000313" key="3">
    <source>
        <dbReference type="EMBL" id="KAF0685726.1"/>
    </source>
</evidence>
<dbReference type="InterPro" id="IPR047250">
    <property type="entry name" value="BRCT_p53bp1-like_rpt2"/>
</dbReference>
<dbReference type="AlphaFoldDB" id="A0A485LPY9"/>
<feature type="compositionally biased region" description="Polar residues" evidence="1">
    <location>
        <begin position="554"/>
        <end position="563"/>
    </location>
</feature>
<accession>A0A485LPY9</accession>
<dbReference type="OrthoDB" id="129353at2759"/>
<gene>
    <name evidence="4" type="primary">Aste57867_22425</name>
    <name evidence="3" type="ORF">As57867_022355</name>
    <name evidence="4" type="ORF">ASTE57867_22425</name>
</gene>
<dbReference type="PROSITE" id="PS50172">
    <property type="entry name" value="BRCT"/>
    <property type="match status" value="1"/>
</dbReference>
<dbReference type="InterPro" id="IPR036420">
    <property type="entry name" value="BRCT_dom_sf"/>
</dbReference>
<feature type="region of interest" description="Disordered" evidence="1">
    <location>
        <begin position="548"/>
        <end position="576"/>
    </location>
</feature>
<reference evidence="3" key="2">
    <citation type="submission" date="2019-06" db="EMBL/GenBank/DDBJ databases">
        <title>Genomics analysis of Aphanomyces spp. identifies a new class of oomycete effector associated with host adaptation.</title>
        <authorList>
            <person name="Gaulin E."/>
        </authorList>
    </citation>
    <scope>NUCLEOTIDE SEQUENCE</scope>
    <source>
        <strain evidence="3">CBS 578.67</strain>
    </source>
</reference>
<dbReference type="InterPro" id="IPR001357">
    <property type="entry name" value="BRCT_dom"/>
</dbReference>
<evidence type="ECO:0000313" key="5">
    <source>
        <dbReference type="Proteomes" id="UP000332933"/>
    </source>
</evidence>
<reference evidence="4 5" key="1">
    <citation type="submission" date="2019-03" db="EMBL/GenBank/DDBJ databases">
        <authorList>
            <person name="Gaulin E."/>
            <person name="Dumas B."/>
        </authorList>
    </citation>
    <scope>NUCLEOTIDE SEQUENCE [LARGE SCALE GENOMIC DNA]</scope>
    <source>
        <strain evidence="4">CBS 568.67</strain>
    </source>
</reference>
<dbReference type="CDD" id="cd17724">
    <property type="entry name" value="BRCT_p53bp1_rpt2"/>
    <property type="match status" value="1"/>
</dbReference>
<feature type="compositionally biased region" description="Basic and acidic residues" evidence="1">
    <location>
        <begin position="258"/>
        <end position="286"/>
    </location>
</feature>
<evidence type="ECO:0000313" key="4">
    <source>
        <dbReference type="EMBL" id="VFT99087.1"/>
    </source>
</evidence>
<feature type="compositionally biased region" description="Polar residues" evidence="1">
    <location>
        <begin position="225"/>
        <end position="235"/>
    </location>
</feature>
<feature type="region of interest" description="Disordered" evidence="1">
    <location>
        <begin position="117"/>
        <end position="300"/>
    </location>
</feature>
<dbReference type="EMBL" id="CAADRA010007079">
    <property type="protein sequence ID" value="VFT99087.1"/>
    <property type="molecule type" value="Genomic_DNA"/>
</dbReference>
<evidence type="ECO:0000256" key="1">
    <source>
        <dbReference type="SAM" id="MobiDB-lite"/>
    </source>
</evidence>
<dbReference type="Proteomes" id="UP000332933">
    <property type="component" value="Unassembled WGS sequence"/>
</dbReference>
<dbReference type="CDD" id="cd00027">
    <property type="entry name" value="BRCT"/>
    <property type="match status" value="1"/>
</dbReference>